<protein>
    <submittedName>
        <fullName evidence="2">Uncharacterized protein</fullName>
    </submittedName>
</protein>
<evidence type="ECO:0000313" key="2">
    <source>
        <dbReference type="EMBL" id="SBO95100.1"/>
    </source>
</evidence>
<evidence type="ECO:0000256" key="1">
    <source>
        <dbReference type="SAM" id="MobiDB-lite"/>
    </source>
</evidence>
<proteinExistence type="predicted"/>
<dbReference type="EMBL" id="LT559118">
    <property type="protein sequence ID" value="SBO95100.1"/>
    <property type="molecule type" value="Genomic_DNA"/>
</dbReference>
<dbReference type="AlphaFoldDB" id="A0A1M4E8B9"/>
<name>A0A1M4E8B9_9ACTN</name>
<organism evidence="2">
    <name type="scientific">Nonomuraea gerenzanensis</name>
    <dbReference type="NCBI Taxonomy" id="93944"/>
    <lineage>
        <taxon>Bacteria</taxon>
        <taxon>Bacillati</taxon>
        <taxon>Actinomycetota</taxon>
        <taxon>Actinomycetes</taxon>
        <taxon>Streptosporangiales</taxon>
        <taxon>Streptosporangiaceae</taxon>
        <taxon>Nonomuraea</taxon>
    </lineage>
</organism>
<feature type="region of interest" description="Disordered" evidence="1">
    <location>
        <begin position="58"/>
        <end position="81"/>
    </location>
</feature>
<accession>A0A1M4E8B9</accession>
<reference evidence="2" key="1">
    <citation type="submission" date="2016-04" db="EMBL/GenBank/DDBJ databases">
        <authorList>
            <person name="Evans L.H."/>
            <person name="Alamgir A."/>
            <person name="Owens N."/>
            <person name="Weber N.D."/>
            <person name="Virtaneva K."/>
            <person name="Barbian K."/>
            <person name="Babar A."/>
            <person name="Rosenke K."/>
        </authorList>
    </citation>
    <scope>NUCLEOTIDE SEQUENCE</scope>
    <source>
        <strain evidence="2">Nono1</strain>
    </source>
</reference>
<gene>
    <name evidence="2" type="ORF">BN4615_P4616</name>
</gene>
<sequence length="81" mass="8383">MIASDRRGRLLVLEITGRLTVLESAGRLPQRDLTGAPHRVVRDGARTLIARVTPAGVAAGPDGVSGRGTPAGSREVLRSSG</sequence>